<accession>A0ABQ6WNC7</accession>
<evidence type="ECO:0000313" key="2">
    <source>
        <dbReference type="EMBL" id="KAE8418604.1"/>
    </source>
</evidence>
<keyword evidence="1" id="KW-0812">Transmembrane</keyword>
<gene>
    <name evidence="2" type="ORF">BDV36DRAFT_253783</name>
</gene>
<feature type="transmembrane region" description="Helical" evidence="1">
    <location>
        <begin position="38"/>
        <end position="62"/>
    </location>
</feature>
<protein>
    <submittedName>
        <fullName evidence="2">Uncharacterized protein</fullName>
    </submittedName>
</protein>
<keyword evidence="1" id="KW-1133">Transmembrane helix</keyword>
<sequence>MISLQFHYCSAFRGSSSLEPEFKPHWRSEDTRGRDRKFASHLPCVLIFKVIIVILSLIRCLLGIRRIEFHITYAAA</sequence>
<evidence type="ECO:0000313" key="3">
    <source>
        <dbReference type="Proteomes" id="UP000325395"/>
    </source>
</evidence>
<keyword evidence="1" id="KW-0472">Membrane</keyword>
<organism evidence="2 3">
    <name type="scientific">Aspergillus pseudocaelatus</name>
    <dbReference type="NCBI Taxonomy" id="1825620"/>
    <lineage>
        <taxon>Eukaryota</taxon>
        <taxon>Fungi</taxon>
        <taxon>Dikarya</taxon>
        <taxon>Ascomycota</taxon>
        <taxon>Pezizomycotina</taxon>
        <taxon>Eurotiomycetes</taxon>
        <taxon>Eurotiomycetidae</taxon>
        <taxon>Eurotiales</taxon>
        <taxon>Aspergillaceae</taxon>
        <taxon>Aspergillus</taxon>
        <taxon>Aspergillus subgen. Circumdati</taxon>
    </lineage>
</organism>
<dbReference type="Proteomes" id="UP000325395">
    <property type="component" value="Unassembled WGS sequence"/>
</dbReference>
<feature type="non-terminal residue" evidence="2">
    <location>
        <position position="76"/>
    </location>
</feature>
<proteinExistence type="predicted"/>
<evidence type="ECO:0000256" key="1">
    <source>
        <dbReference type="SAM" id="Phobius"/>
    </source>
</evidence>
<name>A0ABQ6WNC7_9EURO</name>
<dbReference type="EMBL" id="ML735725">
    <property type="protein sequence ID" value="KAE8418604.1"/>
    <property type="molecule type" value="Genomic_DNA"/>
</dbReference>
<reference evidence="2 3" key="1">
    <citation type="submission" date="2019-04" db="EMBL/GenBank/DDBJ databases">
        <authorList>
            <consortium name="DOE Joint Genome Institute"/>
            <person name="Mondo S."/>
            <person name="Kjaerbolling I."/>
            <person name="Vesth T."/>
            <person name="Frisvad J.C."/>
            <person name="Nybo J.L."/>
            <person name="Theobald S."/>
            <person name="Kildgaard S."/>
            <person name="Isbrandt T."/>
            <person name="Kuo A."/>
            <person name="Sato A."/>
            <person name="Lyhne E.K."/>
            <person name="Kogle M.E."/>
            <person name="Wiebenga A."/>
            <person name="Kun R.S."/>
            <person name="Lubbers R.J."/>
            <person name="Makela M.R."/>
            <person name="Barry K."/>
            <person name="Chovatia M."/>
            <person name="Clum A."/>
            <person name="Daum C."/>
            <person name="Haridas S."/>
            <person name="He G."/>
            <person name="LaButti K."/>
            <person name="Lipzen A."/>
            <person name="Riley R."/>
            <person name="Salamov A."/>
            <person name="Simmons B.A."/>
            <person name="Magnuson J.K."/>
            <person name="Henrissat B."/>
            <person name="Mortensen U.H."/>
            <person name="Larsen T.O."/>
            <person name="Devries R.P."/>
            <person name="Grigoriev I.V."/>
            <person name="Machida M."/>
            <person name="Baker S.E."/>
            <person name="Andersen M.R."/>
            <person name="Cantor M.N."/>
            <person name="Hua S.X."/>
        </authorList>
    </citation>
    <scope>NUCLEOTIDE SEQUENCE [LARGE SCALE GENOMIC DNA]</scope>
    <source>
        <strain evidence="2 3">CBS 117616</strain>
    </source>
</reference>
<keyword evidence="3" id="KW-1185">Reference proteome</keyword>